<sequence>MLRDGVAQQLPLECRCPPAAGDVHGDPVAGRVVRRFPQRLAQIRIEAGDGRDVVVDRGAVRDGTVIRTERAEPGADGGAVAVWGRPVQAALPPAGPGCGGGGGRRGRRHPDAEGAERCDGDECQDRANR</sequence>
<feature type="compositionally biased region" description="Basic and acidic residues" evidence="1">
    <location>
        <begin position="109"/>
        <end position="129"/>
    </location>
</feature>
<evidence type="ECO:0000313" key="2">
    <source>
        <dbReference type="EMBL" id="GEC29330.1"/>
    </source>
</evidence>
<keyword evidence="3" id="KW-1185">Reference proteome</keyword>
<comment type="caution">
    <text evidence="2">The sequence shown here is derived from an EMBL/GenBank/DDBJ whole genome shotgun (WGS) entry which is preliminary data.</text>
</comment>
<protein>
    <submittedName>
        <fullName evidence="2">Uncharacterized protein</fullName>
    </submittedName>
</protein>
<gene>
    <name evidence="2" type="ORF">PSA01_63590</name>
</gene>
<dbReference type="Proteomes" id="UP000320693">
    <property type="component" value="Unassembled WGS sequence"/>
</dbReference>
<feature type="region of interest" description="Disordered" evidence="1">
    <location>
        <begin position="92"/>
        <end position="129"/>
    </location>
</feature>
<evidence type="ECO:0000256" key="1">
    <source>
        <dbReference type="SAM" id="MobiDB-lite"/>
    </source>
</evidence>
<accession>A0ABQ0S8T5</accession>
<proteinExistence type="predicted"/>
<dbReference type="EMBL" id="BJNH01000119">
    <property type="protein sequence ID" value="GEC29330.1"/>
    <property type="molecule type" value="Genomic_DNA"/>
</dbReference>
<organism evidence="2 3">
    <name type="scientific">Pseudonocardia saturnea</name>
    <dbReference type="NCBI Taxonomy" id="33909"/>
    <lineage>
        <taxon>Bacteria</taxon>
        <taxon>Bacillati</taxon>
        <taxon>Actinomycetota</taxon>
        <taxon>Actinomycetes</taxon>
        <taxon>Pseudonocardiales</taxon>
        <taxon>Pseudonocardiaceae</taxon>
        <taxon>Pseudonocardia</taxon>
    </lineage>
</organism>
<reference evidence="2 3" key="1">
    <citation type="submission" date="2019-06" db="EMBL/GenBank/DDBJ databases">
        <title>Whole genome shotgun sequence of Pseudonocardia saturnea NBRC 14499.</title>
        <authorList>
            <person name="Hosoyama A."/>
            <person name="Uohara A."/>
            <person name="Ohji S."/>
            <person name="Ichikawa N."/>
        </authorList>
    </citation>
    <scope>NUCLEOTIDE SEQUENCE [LARGE SCALE GENOMIC DNA]</scope>
    <source>
        <strain evidence="2 3">NBRC 14499</strain>
    </source>
</reference>
<evidence type="ECO:0000313" key="3">
    <source>
        <dbReference type="Proteomes" id="UP000320693"/>
    </source>
</evidence>
<name>A0ABQ0S8T5_9PSEU</name>